<reference evidence="10" key="1">
    <citation type="submission" date="2016-06" db="UniProtKB">
        <authorList>
            <consortium name="WormBaseParasite"/>
        </authorList>
    </citation>
    <scope>IDENTIFICATION</scope>
</reference>
<gene>
    <name evidence="8" type="ORF">ECPE_LOCUS8001</name>
</gene>
<sequence>MHVSIILIWLCLCGSIKGAYEDARCKCIGFDRASDPNGTVPTKKIYVKAVPADKCTCKNILGSEDALFPNCECTYQVRNTTTIKVVVCLILVVISTLTLYMIFLLLLEPLLSARRAGRGHILASGSTDSGMSSEFGSSGRGPVAGIVSSSLGRFTRARIPDLNLKRSWTHSNAPGIGLPKATGMAVIWGRSRLNAEQLLDTGKTSGWFFAYLAIFLYTFLLRTVPVESRLRQRVMKPDTLVSTDCHSTVPPTVNVHNVVTRVKDQQQRWKGNVEAQRARVFSERSLLN</sequence>
<dbReference type="GO" id="GO:0005765">
    <property type="term" value="C:lysosomal membrane"/>
    <property type="evidence" value="ECO:0007669"/>
    <property type="project" value="InterPro"/>
</dbReference>
<evidence type="ECO:0000256" key="6">
    <source>
        <dbReference type="SAM" id="Phobius"/>
    </source>
</evidence>
<dbReference type="Proteomes" id="UP000272942">
    <property type="component" value="Unassembled WGS sequence"/>
</dbReference>
<evidence type="ECO:0000256" key="7">
    <source>
        <dbReference type="SAM" id="SignalP"/>
    </source>
</evidence>
<dbReference type="AlphaFoldDB" id="A0A183AM16"/>
<evidence type="ECO:0000313" key="9">
    <source>
        <dbReference type="Proteomes" id="UP000272942"/>
    </source>
</evidence>
<dbReference type="InterPro" id="IPR008853">
    <property type="entry name" value="TMEM9/TMEM9B"/>
</dbReference>
<comment type="subcellular location">
    <subcellularLocation>
        <location evidence="1">Membrane</location>
    </subcellularLocation>
</comment>
<dbReference type="EMBL" id="UZAN01045378">
    <property type="protein sequence ID" value="VDP82537.1"/>
    <property type="molecule type" value="Genomic_DNA"/>
</dbReference>
<dbReference type="OrthoDB" id="10059035at2759"/>
<organism evidence="10">
    <name type="scientific">Echinostoma caproni</name>
    <dbReference type="NCBI Taxonomy" id="27848"/>
    <lineage>
        <taxon>Eukaryota</taxon>
        <taxon>Metazoa</taxon>
        <taxon>Spiralia</taxon>
        <taxon>Lophotrochozoa</taxon>
        <taxon>Platyhelminthes</taxon>
        <taxon>Trematoda</taxon>
        <taxon>Digenea</taxon>
        <taxon>Plagiorchiida</taxon>
        <taxon>Echinostomata</taxon>
        <taxon>Echinostomatoidea</taxon>
        <taxon>Echinostomatidae</taxon>
        <taxon>Echinostoma</taxon>
    </lineage>
</organism>
<keyword evidence="7" id="KW-0732">Signal</keyword>
<evidence type="ECO:0000313" key="8">
    <source>
        <dbReference type="EMBL" id="VDP82537.1"/>
    </source>
</evidence>
<keyword evidence="4 6" id="KW-1133">Transmembrane helix</keyword>
<keyword evidence="9" id="KW-1185">Reference proteome</keyword>
<dbReference type="PANTHER" id="PTHR13064">
    <property type="entry name" value="TRANSMEMBRANE PROTEIN 9 FAMILY MEMBER"/>
    <property type="match status" value="1"/>
</dbReference>
<evidence type="ECO:0000256" key="1">
    <source>
        <dbReference type="ARBA" id="ARBA00004370"/>
    </source>
</evidence>
<name>A0A183AM16_9TREM</name>
<evidence type="ECO:0000256" key="5">
    <source>
        <dbReference type="ARBA" id="ARBA00023136"/>
    </source>
</evidence>
<evidence type="ECO:0000256" key="4">
    <source>
        <dbReference type="ARBA" id="ARBA00022989"/>
    </source>
</evidence>
<feature type="transmembrane region" description="Helical" evidence="6">
    <location>
        <begin position="83"/>
        <end position="107"/>
    </location>
</feature>
<keyword evidence="5 6" id="KW-0472">Membrane</keyword>
<feature type="chain" id="PRO_5043138127" evidence="7">
    <location>
        <begin position="19"/>
        <end position="288"/>
    </location>
</feature>
<reference evidence="8 9" key="2">
    <citation type="submission" date="2018-11" db="EMBL/GenBank/DDBJ databases">
        <authorList>
            <consortium name="Pathogen Informatics"/>
        </authorList>
    </citation>
    <scope>NUCLEOTIDE SEQUENCE [LARGE SCALE GENOMIC DNA]</scope>
    <source>
        <strain evidence="8 9">Egypt</strain>
    </source>
</reference>
<evidence type="ECO:0000256" key="3">
    <source>
        <dbReference type="ARBA" id="ARBA00022692"/>
    </source>
</evidence>
<dbReference type="WBParaSite" id="ECPE_0000802201-mRNA-1">
    <property type="protein sequence ID" value="ECPE_0000802201-mRNA-1"/>
    <property type="gene ID" value="ECPE_0000802201"/>
</dbReference>
<proteinExistence type="inferred from homology"/>
<dbReference type="Pfam" id="PF05434">
    <property type="entry name" value="Tmemb_9"/>
    <property type="match status" value="1"/>
</dbReference>
<feature type="signal peptide" evidence="7">
    <location>
        <begin position="1"/>
        <end position="18"/>
    </location>
</feature>
<feature type="transmembrane region" description="Helical" evidence="6">
    <location>
        <begin position="208"/>
        <end position="226"/>
    </location>
</feature>
<evidence type="ECO:0000256" key="2">
    <source>
        <dbReference type="ARBA" id="ARBA00007264"/>
    </source>
</evidence>
<dbReference type="PANTHER" id="PTHR13064:SF6">
    <property type="entry name" value="TRANSMEMBRANE PROTEIN 9"/>
    <property type="match status" value="1"/>
</dbReference>
<accession>A0A183AM16</accession>
<comment type="similarity">
    <text evidence="2">Belongs to the TMEM9 family.</text>
</comment>
<evidence type="ECO:0000313" key="10">
    <source>
        <dbReference type="WBParaSite" id="ECPE_0000802201-mRNA-1"/>
    </source>
</evidence>
<protein>
    <submittedName>
        <fullName evidence="10">Transmembrane protein 9</fullName>
    </submittedName>
</protein>
<keyword evidence="3 6" id="KW-0812">Transmembrane</keyword>